<dbReference type="InterPro" id="IPR011050">
    <property type="entry name" value="Pectin_lyase_fold/virulence"/>
</dbReference>
<comment type="subcellular location">
    <subcellularLocation>
        <location evidence="1">Target cell</location>
        <location evidence="1">Target cell cytoplasm</location>
    </subcellularLocation>
</comment>
<dbReference type="Pfam" id="PF13332">
    <property type="entry name" value="Fil_haemagg_2"/>
    <property type="match status" value="5"/>
</dbReference>
<dbReference type="SUPFAM" id="SSF51126">
    <property type="entry name" value="Pectin lyase-like"/>
    <property type="match status" value="1"/>
</dbReference>
<evidence type="ECO:0000313" key="8">
    <source>
        <dbReference type="EMBL" id="RMU27581.1"/>
    </source>
</evidence>
<evidence type="ECO:0000256" key="3">
    <source>
        <dbReference type="ARBA" id="ARBA00022913"/>
    </source>
</evidence>
<dbReference type="GO" id="GO:0003824">
    <property type="term" value="F:catalytic activity"/>
    <property type="evidence" value="ECO:0007669"/>
    <property type="project" value="UniProtKB-ARBA"/>
</dbReference>
<dbReference type="Gene3D" id="2.160.20.10">
    <property type="entry name" value="Single-stranded right-handed beta-helix, Pectin lyase-like"/>
    <property type="match status" value="1"/>
</dbReference>
<keyword evidence="3" id="KW-1266">Target cell cytoplasm</keyword>
<dbReference type="Pfam" id="PF05860">
    <property type="entry name" value="TPS"/>
    <property type="match status" value="1"/>
</dbReference>
<dbReference type="SMART" id="SM00912">
    <property type="entry name" value="Haemagg_act"/>
    <property type="match status" value="1"/>
</dbReference>
<name>A0A3M5T212_9PSED</name>
<dbReference type="InterPro" id="IPR012334">
    <property type="entry name" value="Pectin_lyas_fold"/>
</dbReference>
<evidence type="ECO:0000313" key="9">
    <source>
        <dbReference type="Proteomes" id="UP000281514"/>
    </source>
</evidence>
<dbReference type="Pfam" id="PF04829">
    <property type="entry name" value="PT-VENN"/>
    <property type="match status" value="1"/>
</dbReference>
<gene>
    <name evidence="8" type="ORF">ALP32_02628</name>
</gene>
<proteinExistence type="inferred from homology"/>
<protein>
    <submittedName>
        <fullName evidence="8">Hemolysin</fullName>
    </submittedName>
</protein>
<dbReference type="InterPro" id="IPR008619">
    <property type="entry name" value="Filamentous_hemagglutn_rpt"/>
</dbReference>
<comment type="caution">
    <text evidence="8">The sequence shown here is derived from an EMBL/GenBank/DDBJ whole genome shotgun (WGS) entry which is preliminary data.</text>
</comment>
<dbReference type="GO" id="GO:0090729">
    <property type="term" value="F:toxin activity"/>
    <property type="evidence" value="ECO:0007669"/>
    <property type="project" value="UniProtKB-KW"/>
</dbReference>
<sequence>MDAHQLALLARQPSAAVAERTRFLGIPKRLLALLLANVMFWQPIWAQADGIAVSGTTNTSVGQAGNGVPVINIAAPNAAGLSHNQYQQYNVDSKGVILNNATNAIQATQLGGNILGNNQLGGRAASTILNEVTGTNASQLNGYTEVAGQAARVIIANPYGVTCSGCGFINTPRVTLSTGKPVLDANGKLDHFAVDGGSVTIDGKGLDASAVDQFDLITRSAKINADIYAKQLNIVTGANDVNADTLATTQRAANAADKPQLAIDSSALGGMYANAIKLVGTEQGVGVKTAGNMAASGGDIQIDANGHLNIAQASAQGALNINAASVEMTGKAYAASANVRTPGELVNQQSLAARGRVEINAAKVTNAGTIASGIEADNSRNSSGDVTINAPVVANTGSIEASRALTINAAQTLNNQSVVQGGAVNLTSGQIINQGLAARLVGEQSLFISTPAIVNLSGVIRFATGQAASLQLDSLDNREGLIQAAGGSLAISAGALDNSAGQIDAGSLTVASTTLNNRSGLLSARAGDARVTARNTLDNTGGTVQAQNLLNVTGGNVLNQSGSLLGTSINVTAPGAQIDNRSGLIQASGGSLTISAGALENSAGQIDGTSLTVASTTLNNRDGLLSARAGDARVTATRTLDNTGGTVQAQNLLSITGGNVLNQTGRLLAVTGNLDLNATGLDNRSGSVLGAGVNVSAPGAQIDNRGGRIVGDRIDLNAAGLDNREQGLLAAGTQGMALSFAPTASQAQLLNSGGQIQSDGGLLVSGAWLDNSAGTLLGQNVLIDAPRLINDNNGAVVSNGGDVTLKVSNLLSNMTGIIDAGSSLVTISGSSDLNNQGGSIRGKQLSLQATTLRNGQQGQLVAGTGGLIYTGGALDNNGGALDNNGGTLLSSGGTTGLELGSGTVSNVGGTIQGDTVSVTAASLDTSSDGSKAGMVSSLVDSLTLNVGSVTSNAGKLFAKTSLVSTGTTLSNTNGAQLSGDSVNLTANNLINSGGLIESNTTLNLQGGSLNNTSGQLRALGNVVNNNAGINNTGTGALRALTTDTSTFDFAGSIINQSGRIEVGNTDFALKADALDNRAGSIEHANTGLLTLDFNRVSGTGGSITALGSGDWNFGAVDGLGKVQLNNALTYTSDSLALLAGDRLASGTGLTLNLNSLNNGGELLSDGDLTLNLNGDLTNSGRLSAQNLLTITANNVSQNGGRIGAGSDTRLKLSGTLDNLGYLTARQNLRIDAAQIDNRGTLGAQGAVNLNASNAITNSADSLLFSGGAMALRTGTFSNLYGDVYSRGDLSVANLDGSAAQRFSNLSGTVESEGAITINATAVENAKAEFELGQKIVSGSLNWQCGQHCDGHDSFKRGAITIEQTLLETAVKDSPSARLVAGKDLTIQADNVQNRYSLLAANGNLSITANDLLNQGASERTGQNSISIGTPGRIDTDYWDQMEFVDIPAFKAAVAAGNFDLARFEVLKARSSDSRFEEQSNVTVWTDSTQPKYAATLQAGGAVNLNVARTVQNGSLRANNTPEILTGTLGEDQTGIKVGGIDITINKQATDAKATTVASVKPVQHVAADGSVQTVFTPVDYSGIPFAAVDPTAGATFQLPKGDYGLFIRNPDPTSNYLIETNPNLTNLSQFLGSDYILSRLNINPDSNWRRLGDGLYEQRLIRDAVLAQTGQRFLADGLTSDYDQYRYLMDNALASKSALNLSLGVALNAEQVSALTHDIVWMENRVVDGQKVLVPVLYLAQADSRNLRGNSLIQGRNLNLISGGDLINVGTLRASNNLNVSSGGSIYQGGLVDAGNNLQMIAQDSIRNAMAGEIRGGQVSLTAVKGDILNDRTAIQVRDGAGMRTVTDAGSTITARENLALNAGRDITNYGAMSAGGDLSLKAGNDINLLAKTDSSEKHELFDGGHKSVITTDVKSLGSTVTAGGDLGIDAGRDINVLASQASAGKDLNVQAARDLYVASAGDVHNIDGKDKDGKKRIATSNGQTTQVASELTAANDFTSLTGRDTTMVASKITAGNEAYLYANNDLNLETADNAKSSFYSETKKGSWGKKSARMTESESVQAVSSVIQSQGKNTVVAVNDINLDGSTINSDKGALTVLAGNDVNLSAARNTESSASAKSKSGGFGFSSTSKMSNDSATTTSLTGSTLSGNTTLVQAGRDVVAYGSNIVSTDETNVQARNDVRIESAAETFNAQHSQSTKKSGLMGTGGIGVTLGSSKNSYKQETESQTQKGSTVGSVLGNVNVIAGKDLTVKASDVVAGKDIKLIGQNVSIVDAANDVTTRSAQESKKSGLTLALSGVVGEAVNTTIQTAKDAKHEDDTRLSALQGVKAGLSGYQAWQGAQALESGAQAGSFVGVALSLGTQKSSSNQLEEQSVSQGSNLTAGNNISVIATGTGQANAADGDLSVRGSKLQAGNNLLLSAARDIDLRSGVNTQRLDGSNKSGGGAVGASLGVGSSGAGLSIFANANSGTGKEKGDGTVWTETSVNAGNQLTMNSGRDTTLEGAQVSAQKIVADIKRNLTVSSQQDTDRYDTKQSNVSGGGSFTFGSMTGSGSLSVSQSKIQSNFDSVKEQTGLFAGKDGYQIKVGEHTQLNGGVIGSTASADKNTLNTGTLGWMNIGNKANFSSQSQSVSGGTGGDVGSQFMGNMGSLLLVGSNNKGKDSSTTYAAVSDGELTVRDQDKQQQDVTALSRDVEHANNALSPIFDKEKEQTRLRQAQLIGDIANQSMDIIRTQGTIEAAKAAQAELKDKNMPGADPNASYKDRQAYVEALQGTDAYKKTMATYGTGSDLQRAAQAATAAIQGLAAGNLGQAAVGVSAPYIAGVIKESTGDNLEARIMAHALLGAVLAKSQQNSAVAGAAGASIGELVASQLYPGKSADQLTEAEKQKVSALSTLAGGLVGGLARGDSADALAGAGAAKNAVENNQLRGAEGLTLLMKQRQFAESCSGVSSSSCDKLSKDIDELLVKASSLLKETEAVADDFLKTPASTTEPGQLVKCATSGNGVCVVSSNTIKTNLGQEWALEPASYEQSEIYNAKSATELATAKATLSETSKELFAAGCGGIGAAGIGCQLYMAGGGSNPVSGDQATSSERVMYGAQALLNGLGLFGAVYDGAAVGVRPGQVDGTLGAKGPASGLVSGETGVVGTGKAAANDASFDGAKAAANGSGPAKGFLEVSDAYSSSKAVQGLSNSKPIDFIYDPASQRFIMGRNQFGHDGILDAGKIPSSDAIVGGGIWKENGVLRTYEWSGHYGMNWTPELREQFKSFMSSHGVDVTHTPGISR</sequence>
<dbReference type="EMBL" id="RBTX01000565">
    <property type="protein sequence ID" value="RMU27581.1"/>
    <property type="molecule type" value="Genomic_DNA"/>
</dbReference>
<dbReference type="Pfam" id="PF05594">
    <property type="entry name" value="Fil_haemagg"/>
    <property type="match status" value="10"/>
</dbReference>
<dbReference type="RefSeq" id="WP_024421103.1">
    <property type="nucleotide sequence ID" value="NZ_BMNO01000022.1"/>
</dbReference>
<dbReference type="InterPro" id="IPR008638">
    <property type="entry name" value="FhaB/CdiA-like_TPS"/>
</dbReference>
<dbReference type="InterPro" id="IPR029106">
    <property type="entry name" value="Ntox43"/>
</dbReference>
<evidence type="ECO:0000256" key="1">
    <source>
        <dbReference type="ARBA" id="ARBA00004219"/>
    </source>
</evidence>
<dbReference type="Pfam" id="PF15537">
    <property type="entry name" value="Ntox43"/>
    <property type="match status" value="1"/>
</dbReference>
<keyword evidence="2" id="KW-0800">Toxin</keyword>
<evidence type="ECO:0000259" key="7">
    <source>
        <dbReference type="SMART" id="SM00912"/>
    </source>
</evidence>
<dbReference type="NCBIfam" id="TIGR01901">
    <property type="entry name" value="adhes_NPXG"/>
    <property type="match status" value="1"/>
</dbReference>
<feature type="region of interest" description="Disordered" evidence="6">
    <location>
        <begin position="2110"/>
        <end position="2150"/>
    </location>
</feature>
<evidence type="ECO:0000256" key="6">
    <source>
        <dbReference type="SAM" id="MobiDB-lite"/>
    </source>
</evidence>
<dbReference type="InterPro" id="IPR006914">
    <property type="entry name" value="VENN_dom"/>
</dbReference>
<evidence type="ECO:0000256" key="5">
    <source>
        <dbReference type="ARBA" id="ARBA00024043"/>
    </source>
</evidence>
<evidence type="ECO:0000256" key="2">
    <source>
        <dbReference type="ARBA" id="ARBA00022656"/>
    </source>
</evidence>
<accession>A0A3M5T212</accession>
<keyword evidence="4" id="KW-0843">Virulence</keyword>
<evidence type="ECO:0000256" key="4">
    <source>
        <dbReference type="ARBA" id="ARBA00023026"/>
    </source>
</evidence>
<dbReference type="InterPro" id="IPR025157">
    <property type="entry name" value="Hemagglutinin_rpt"/>
</dbReference>
<comment type="similarity">
    <text evidence="5">In the N-terminal section; belongs to the CdiA toxin family.</text>
</comment>
<organism evidence="8 9">
    <name type="scientific">Pseudomonas avellanae</name>
    <dbReference type="NCBI Taxonomy" id="46257"/>
    <lineage>
        <taxon>Bacteria</taxon>
        <taxon>Pseudomonadati</taxon>
        <taxon>Pseudomonadota</taxon>
        <taxon>Gammaproteobacteria</taxon>
        <taxon>Pseudomonadales</taxon>
        <taxon>Pseudomonadaceae</taxon>
        <taxon>Pseudomonas</taxon>
    </lineage>
</organism>
<feature type="compositionally biased region" description="Low complexity" evidence="6">
    <location>
        <begin position="2114"/>
        <end position="2150"/>
    </location>
</feature>
<reference evidence="8 9" key="1">
    <citation type="submission" date="2018-08" db="EMBL/GenBank/DDBJ databases">
        <title>Recombination of ecologically and evolutionarily significant loci maintains genetic cohesion in the Pseudomonas syringae species complex.</title>
        <authorList>
            <person name="Dillon M."/>
            <person name="Thakur S."/>
            <person name="Almeida R.N.D."/>
            <person name="Weir B.S."/>
            <person name="Guttman D.S."/>
        </authorList>
    </citation>
    <scope>NUCLEOTIDE SEQUENCE [LARGE SCALE GENOMIC DNA]</scope>
    <source>
        <strain evidence="8 9">ICMP 9749</strain>
    </source>
</reference>
<dbReference type="InterPro" id="IPR010069">
    <property type="entry name" value="CdiA_FHA1_rpt"/>
</dbReference>
<dbReference type="NCBIfam" id="TIGR01731">
    <property type="entry name" value="fil_hemag_20aa"/>
    <property type="match status" value="20"/>
</dbReference>
<feature type="domain" description="Filamentous haemagglutinin FhaB/tRNA nuclease CdiA-like TPS" evidence="7">
    <location>
        <begin position="65"/>
        <end position="186"/>
    </location>
</feature>
<dbReference type="Proteomes" id="UP000281514">
    <property type="component" value="Unassembled WGS sequence"/>
</dbReference>